<reference evidence="1 2" key="1">
    <citation type="submission" date="2017-10" db="EMBL/GenBank/DDBJ databases">
        <authorList>
            <person name="Banno H."/>
            <person name="Chua N.-H."/>
        </authorList>
    </citation>
    <scope>NUCLEOTIDE SEQUENCE [LARGE SCALE GENOMIC DNA]</scope>
    <source>
        <strain evidence="1">Vibrio tapetis CECT4600</strain>
    </source>
</reference>
<evidence type="ECO:0000313" key="2">
    <source>
        <dbReference type="Proteomes" id="UP000235828"/>
    </source>
</evidence>
<keyword evidence="2" id="KW-1185">Reference proteome</keyword>
<evidence type="ECO:0000313" key="1">
    <source>
        <dbReference type="EMBL" id="SON49541.1"/>
    </source>
</evidence>
<proteinExistence type="predicted"/>
<dbReference type="Proteomes" id="UP000235828">
    <property type="component" value="Chromosome A"/>
</dbReference>
<accession>A0A2N8ZCB4</accession>
<protein>
    <submittedName>
        <fullName evidence="1">Uncharacterized protein</fullName>
    </submittedName>
</protein>
<sequence length="41" mass="4686">MGSTLSQHERTWFLEDSDLSEGLIAIPVTAQYQFGLWHSSF</sequence>
<name>A0A2N8ZCB4_9VIBR</name>
<dbReference type="EMBL" id="LT960611">
    <property type="protein sequence ID" value="SON49541.1"/>
    <property type="molecule type" value="Genomic_DNA"/>
</dbReference>
<dbReference type="AlphaFoldDB" id="A0A2N8ZCB4"/>
<dbReference type="KEGG" id="vta:A1562"/>
<gene>
    <name evidence="1" type="ORF">VTAP4600_A1562</name>
</gene>
<organism evidence="1 2">
    <name type="scientific">Vibrio tapetis subsp. tapetis</name>
    <dbReference type="NCBI Taxonomy" id="1671868"/>
    <lineage>
        <taxon>Bacteria</taxon>
        <taxon>Pseudomonadati</taxon>
        <taxon>Pseudomonadota</taxon>
        <taxon>Gammaproteobacteria</taxon>
        <taxon>Vibrionales</taxon>
        <taxon>Vibrionaceae</taxon>
        <taxon>Vibrio</taxon>
    </lineage>
</organism>